<feature type="transmembrane region" description="Helical" evidence="1">
    <location>
        <begin position="292"/>
        <end position="314"/>
    </location>
</feature>
<name>A0AAW9SI74_9BACT</name>
<dbReference type="EMBL" id="JBDKWZ010000035">
    <property type="protein sequence ID" value="MEN7551989.1"/>
    <property type="molecule type" value="Genomic_DNA"/>
</dbReference>
<keyword evidence="1" id="KW-0812">Transmembrane</keyword>
<feature type="transmembrane region" description="Helical" evidence="1">
    <location>
        <begin position="389"/>
        <end position="405"/>
    </location>
</feature>
<protein>
    <recommendedName>
        <fullName evidence="4">Polysaccharide biosynthesis protein</fullName>
    </recommendedName>
</protein>
<evidence type="ECO:0000313" key="2">
    <source>
        <dbReference type="EMBL" id="MEN7551989.1"/>
    </source>
</evidence>
<feature type="transmembrane region" description="Helical" evidence="1">
    <location>
        <begin position="100"/>
        <end position="119"/>
    </location>
</feature>
<dbReference type="Proteomes" id="UP001403385">
    <property type="component" value="Unassembled WGS sequence"/>
</dbReference>
<sequence length="446" mass="51556">MIFRKILLPLPFISKNKPKYSSGKKLGVIVLFFATFTVAKLCVFGAPLLLSNLLNLEIYGTIEFALSLGAYLGIVFNYGTNASFPHLVIKRSKQGFIGAFYLHPILLSMIFLLLIFNIYCDRLSLSQSLPILIALGLSLQQFYSTILKSFSKPIFAVLLDSGLFIILTILCLCIYFKICYFSTLLMYLFIGGYLLLLFLISYLNFFRSKLSLKELFKKYQIILQFGLPTILSSFLVMTLTASGRVITEIFLPTSYVGIYSFYFRIAAIVVMLYQVVNILFFKKIYLSNSDELDKYISIFLFVILLLGVVCRILVPLLFYEHFSILKESYNENQNVYTYFVFQMVFWVSMTLNETFTYRENLSKTVNTYFIYIVLCYSVAIFTIDLFHTVSLIWIVITQTICLYLATECQFRVFKLESGIRFPKTRLVNFVTLLFLILSFLYSNILV</sequence>
<organism evidence="2 3">
    <name type="scientific">Rapidithrix thailandica</name>
    <dbReference type="NCBI Taxonomy" id="413964"/>
    <lineage>
        <taxon>Bacteria</taxon>
        <taxon>Pseudomonadati</taxon>
        <taxon>Bacteroidota</taxon>
        <taxon>Cytophagia</taxon>
        <taxon>Cytophagales</taxon>
        <taxon>Flammeovirgaceae</taxon>
        <taxon>Rapidithrix</taxon>
    </lineage>
</organism>
<keyword evidence="1" id="KW-1133">Transmembrane helix</keyword>
<gene>
    <name evidence="2" type="ORF">AAG747_29005</name>
</gene>
<dbReference type="AlphaFoldDB" id="A0AAW9SI74"/>
<feature type="transmembrane region" description="Helical" evidence="1">
    <location>
        <begin position="58"/>
        <end position="79"/>
    </location>
</feature>
<feature type="transmembrane region" description="Helical" evidence="1">
    <location>
        <begin position="26"/>
        <end position="46"/>
    </location>
</feature>
<evidence type="ECO:0000313" key="3">
    <source>
        <dbReference type="Proteomes" id="UP001403385"/>
    </source>
</evidence>
<reference evidence="2 3" key="1">
    <citation type="submission" date="2024-04" db="EMBL/GenBank/DDBJ databases">
        <title>Novel genus in family Flammeovirgaceae.</title>
        <authorList>
            <person name="Nguyen T.H."/>
            <person name="Vuong T.Q."/>
            <person name="Le H."/>
            <person name="Kim S.-G."/>
        </authorList>
    </citation>
    <scope>NUCLEOTIDE SEQUENCE [LARGE SCALE GENOMIC DNA]</scope>
    <source>
        <strain evidence="2 3">JCM 23209</strain>
    </source>
</reference>
<feature type="transmembrane region" description="Helical" evidence="1">
    <location>
        <begin position="155"/>
        <end position="178"/>
    </location>
</feature>
<evidence type="ECO:0008006" key="4">
    <source>
        <dbReference type="Google" id="ProtNLM"/>
    </source>
</evidence>
<feature type="transmembrane region" description="Helical" evidence="1">
    <location>
        <begin position="184"/>
        <end position="205"/>
    </location>
</feature>
<feature type="transmembrane region" description="Helical" evidence="1">
    <location>
        <begin position="334"/>
        <end position="352"/>
    </location>
</feature>
<keyword evidence="3" id="KW-1185">Reference proteome</keyword>
<feature type="transmembrane region" description="Helical" evidence="1">
    <location>
        <begin position="261"/>
        <end position="280"/>
    </location>
</feature>
<accession>A0AAW9SI74</accession>
<proteinExistence type="predicted"/>
<evidence type="ECO:0000256" key="1">
    <source>
        <dbReference type="SAM" id="Phobius"/>
    </source>
</evidence>
<feature type="transmembrane region" description="Helical" evidence="1">
    <location>
        <begin position="364"/>
        <end position="383"/>
    </location>
</feature>
<feature type="transmembrane region" description="Helical" evidence="1">
    <location>
        <begin position="426"/>
        <end position="444"/>
    </location>
</feature>
<feature type="transmembrane region" description="Helical" evidence="1">
    <location>
        <begin position="221"/>
        <end position="241"/>
    </location>
</feature>
<keyword evidence="1" id="KW-0472">Membrane</keyword>
<feature type="transmembrane region" description="Helical" evidence="1">
    <location>
        <begin position="125"/>
        <end position="143"/>
    </location>
</feature>
<comment type="caution">
    <text evidence="2">The sequence shown here is derived from an EMBL/GenBank/DDBJ whole genome shotgun (WGS) entry which is preliminary data.</text>
</comment>
<dbReference type="RefSeq" id="WP_346824766.1">
    <property type="nucleotide sequence ID" value="NZ_JBDKWZ010000035.1"/>
</dbReference>